<keyword evidence="2" id="KW-1185">Reference proteome</keyword>
<accession>A0ACB7SZU1</accession>
<reference evidence="1" key="1">
    <citation type="submission" date="2020-05" db="EMBL/GenBank/DDBJ databases">
        <title>Large-scale comparative analyses of tick genomes elucidate their genetic diversity and vector capacities.</title>
        <authorList>
            <person name="Jia N."/>
            <person name="Wang J."/>
            <person name="Shi W."/>
            <person name="Du L."/>
            <person name="Sun Y."/>
            <person name="Zhan W."/>
            <person name="Jiang J."/>
            <person name="Wang Q."/>
            <person name="Zhang B."/>
            <person name="Ji P."/>
            <person name="Sakyi L.B."/>
            <person name="Cui X."/>
            <person name="Yuan T."/>
            <person name="Jiang B."/>
            <person name="Yang W."/>
            <person name="Lam T.T.-Y."/>
            <person name="Chang Q."/>
            <person name="Ding S."/>
            <person name="Wang X."/>
            <person name="Zhu J."/>
            <person name="Ruan X."/>
            <person name="Zhao L."/>
            <person name="Wei J."/>
            <person name="Que T."/>
            <person name="Du C."/>
            <person name="Cheng J."/>
            <person name="Dai P."/>
            <person name="Han X."/>
            <person name="Huang E."/>
            <person name="Gao Y."/>
            <person name="Liu J."/>
            <person name="Shao H."/>
            <person name="Ye R."/>
            <person name="Li L."/>
            <person name="Wei W."/>
            <person name="Wang X."/>
            <person name="Wang C."/>
            <person name="Yang T."/>
            <person name="Huo Q."/>
            <person name="Li W."/>
            <person name="Guo W."/>
            <person name="Chen H."/>
            <person name="Zhou L."/>
            <person name="Ni X."/>
            <person name="Tian J."/>
            <person name="Zhou Y."/>
            <person name="Sheng Y."/>
            <person name="Liu T."/>
            <person name="Pan Y."/>
            <person name="Xia L."/>
            <person name="Li J."/>
            <person name="Zhao F."/>
            <person name="Cao W."/>
        </authorList>
    </citation>
    <scope>NUCLEOTIDE SEQUENCE</scope>
    <source>
        <strain evidence="1">Hyas-2018</strain>
    </source>
</reference>
<dbReference type="Proteomes" id="UP000821845">
    <property type="component" value="Chromosome 2"/>
</dbReference>
<gene>
    <name evidence="1" type="ORF">HPB50_025005</name>
</gene>
<name>A0ACB7SZU1_HYAAI</name>
<evidence type="ECO:0000313" key="1">
    <source>
        <dbReference type="EMBL" id="KAH6940125.1"/>
    </source>
</evidence>
<proteinExistence type="predicted"/>
<sequence>MDLVLITDKAFPTRTGTSTQRDTTPDLCFVKNVADARWSNLAVDLGSDHFLLAVHLAAIGRRTKSYTWVDWDLFPQQKNNDKSRSGFADDRRTREGRSEKERATAAHAMHQPPPGRQRGARNTERQARHGEATCGSRLETTSTPMSTQRCRRTAQFRETGARYARNAGSAVASAVGESAWRAPSAGHRDEDSTAARIAAARTPPRRSDRMRGKTAAVTYRNLLMQSSDRALLAERVRTCSDASPPHHSGKKRVLGRPRCERRQARLSFSAPSAVLWLL</sequence>
<organism evidence="1 2">
    <name type="scientific">Hyalomma asiaticum</name>
    <name type="common">Tick</name>
    <dbReference type="NCBI Taxonomy" id="266040"/>
    <lineage>
        <taxon>Eukaryota</taxon>
        <taxon>Metazoa</taxon>
        <taxon>Ecdysozoa</taxon>
        <taxon>Arthropoda</taxon>
        <taxon>Chelicerata</taxon>
        <taxon>Arachnida</taxon>
        <taxon>Acari</taxon>
        <taxon>Parasitiformes</taxon>
        <taxon>Ixodida</taxon>
        <taxon>Ixodoidea</taxon>
        <taxon>Ixodidae</taxon>
        <taxon>Hyalomminae</taxon>
        <taxon>Hyalomma</taxon>
    </lineage>
</organism>
<comment type="caution">
    <text evidence="1">The sequence shown here is derived from an EMBL/GenBank/DDBJ whole genome shotgun (WGS) entry which is preliminary data.</text>
</comment>
<evidence type="ECO:0000313" key="2">
    <source>
        <dbReference type="Proteomes" id="UP000821845"/>
    </source>
</evidence>
<protein>
    <submittedName>
        <fullName evidence="1">Uncharacterized protein</fullName>
    </submittedName>
</protein>
<dbReference type="EMBL" id="CM023482">
    <property type="protein sequence ID" value="KAH6940125.1"/>
    <property type="molecule type" value="Genomic_DNA"/>
</dbReference>